<dbReference type="OrthoDB" id="47276at2759"/>
<keyword evidence="14" id="KW-1185">Reference proteome</keyword>
<dbReference type="InterPro" id="IPR025763">
    <property type="entry name" value="Trm8_euk"/>
</dbReference>
<comment type="function">
    <text evidence="11">Catalyzes the formation of N(7)-methylguanine at position 46 (m7G46) in tRNA.</text>
</comment>
<dbReference type="CDD" id="cd02440">
    <property type="entry name" value="AdoMet_MTases"/>
    <property type="match status" value="1"/>
</dbReference>
<proteinExistence type="inferred from homology"/>
<sequence>MSTEEAPATTPVDSTAALPETTADSPQGPPAKRQRTQKRTGQREAYWNDDSRKQAAKLPKKKFFRQRAHANVFSDHHLEYPLNPAAMDWSPHYPALPDKKVEIADIGCGFGGLLMALSPIFPDTLSLGMEIRSSVSQYVHEKIDALRLQEKEKDPKSMAYENIAVLRMNAMKFLPNFFERGQLSKMFFCFPDPHFKQRKFKARIISPTLLSEYGFVLRPGGIIYTITDVEDLHNWMRKHLEEHPLFERLSPEEEENDICVKTMYEATEEGKKVARNKGSKFVACFRRKADPVWE</sequence>
<evidence type="ECO:0000256" key="8">
    <source>
        <dbReference type="ARBA" id="ARBA00022884"/>
    </source>
</evidence>
<keyword evidence="7 11" id="KW-0819">tRNA processing</keyword>
<dbReference type="GO" id="GO:0005634">
    <property type="term" value="C:nucleus"/>
    <property type="evidence" value="ECO:0007669"/>
    <property type="project" value="UniProtKB-SubCell"/>
</dbReference>
<keyword evidence="3 11" id="KW-0820">tRNA-binding</keyword>
<evidence type="ECO:0000256" key="6">
    <source>
        <dbReference type="ARBA" id="ARBA00022691"/>
    </source>
</evidence>
<dbReference type="GO" id="GO:0008176">
    <property type="term" value="F:tRNA (guanine(46)-N7)-methyltransferase activity"/>
    <property type="evidence" value="ECO:0007669"/>
    <property type="project" value="UniProtKB-UniRule"/>
</dbReference>
<evidence type="ECO:0000256" key="2">
    <source>
        <dbReference type="ARBA" id="ARBA00004123"/>
    </source>
</evidence>
<dbReference type="STRING" id="1160509.A0A3N4IGT8"/>
<keyword evidence="4 11" id="KW-0489">Methyltransferase</keyword>
<gene>
    <name evidence="11" type="primary">TRM8</name>
    <name evidence="13" type="ORF">BJ508DRAFT_412144</name>
</gene>
<dbReference type="AlphaFoldDB" id="A0A3N4IGT8"/>
<dbReference type="PANTHER" id="PTHR23417:SF16">
    <property type="entry name" value="TRNA (GUANINE-N(7)-)-METHYLTRANSFERASE"/>
    <property type="match status" value="1"/>
</dbReference>
<dbReference type="EC" id="2.1.1.33" evidence="11"/>
<feature type="active site" evidence="11">
    <location>
        <position position="192"/>
    </location>
</feature>
<keyword evidence="8 11" id="KW-0694">RNA-binding</keyword>
<accession>A0A3N4IGT8</accession>
<feature type="region of interest" description="Disordered" evidence="12">
    <location>
        <begin position="1"/>
        <end position="54"/>
    </location>
</feature>
<dbReference type="Proteomes" id="UP000275078">
    <property type="component" value="Unassembled WGS sequence"/>
</dbReference>
<dbReference type="Pfam" id="PF02390">
    <property type="entry name" value="Methyltransf_4"/>
    <property type="match status" value="1"/>
</dbReference>
<evidence type="ECO:0000313" key="14">
    <source>
        <dbReference type="Proteomes" id="UP000275078"/>
    </source>
</evidence>
<feature type="binding site" evidence="11">
    <location>
        <begin position="130"/>
        <end position="131"/>
    </location>
    <ligand>
        <name>S-adenosyl-L-methionine</name>
        <dbReference type="ChEBI" id="CHEBI:59789"/>
    </ligand>
</feature>
<dbReference type="InterPro" id="IPR029063">
    <property type="entry name" value="SAM-dependent_MTases_sf"/>
</dbReference>
<comment type="catalytic activity">
    <reaction evidence="1 11">
        <text>guanosine(46) in tRNA + S-adenosyl-L-methionine = N(7)-methylguanosine(46) in tRNA + S-adenosyl-L-homocysteine</text>
        <dbReference type="Rhea" id="RHEA:42708"/>
        <dbReference type="Rhea" id="RHEA-COMP:10188"/>
        <dbReference type="Rhea" id="RHEA-COMP:10189"/>
        <dbReference type="ChEBI" id="CHEBI:57856"/>
        <dbReference type="ChEBI" id="CHEBI:59789"/>
        <dbReference type="ChEBI" id="CHEBI:74269"/>
        <dbReference type="ChEBI" id="CHEBI:74480"/>
        <dbReference type="EC" id="2.1.1.33"/>
    </reaction>
</comment>
<dbReference type="PANTHER" id="PTHR23417">
    <property type="entry name" value="3-DEOXY-D-MANNO-OCTULOSONIC-ACID TRANSFERASE/TRNA GUANINE-N 7 - -METHYLTRANSFERASE"/>
    <property type="match status" value="1"/>
</dbReference>
<keyword evidence="6 11" id="KW-0949">S-adenosyl-L-methionine</keyword>
<evidence type="ECO:0000256" key="10">
    <source>
        <dbReference type="ARBA" id="ARBA00060552"/>
    </source>
</evidence>
<evidence type="ECO:0000256" key="5">
    <source>
        <dbReference type="ARBA" id="ARBA00022679"/>
    </source>
</evidence>
<comment type="subcellular location">
    <subcellularLocation>
        <location evidence="2 11">Nucleus</location>
    </subcellularLocation>
</comment>
<dbReference type="GO" id="GO:0000049">
    <property type="term" value="F:tRNA binding"/>
    <property type="evidence" value="ECO:0007669"/>
    <property type="project" value="UniProtKB-UniRule"/>
</dbReference>
<keyword evidence="5 11" id="KW-0808">Transferase</keyword>
<feature type="binding site" evidence="11">
    <location>
        <position position="107"/>
    </location>
    <ligand>
        <name>S-adenosyl-L-methionine</name>
        <dbReference type="ChEBI" id="CHEBI:59789"/>
    </ligand>
</feature>
<dbReference type="Gene3D" id="3.40.50.150">
    <property type="entry name" value="Vaccinia Virus protein VP39"/>
    <property type="match status" value="1"/>
</dbReference>
<evidence type="ECO:0000256" key="9">
    <source>
        <dbReference type="ARBA" id="ARBA00023242"/>
    </source>
</evidence>
<evidence type="ECO:0000256" key="12">
    <source>
        <dbReference type="SAM" id="MobiDB-lite"/>
    </source>
</evidence>
<reference evidence="13 14" key="1">
    <citation type="journal article" date="2018" name="Nat. Ecol. Evol.">
        <title>Pezizomycetes genomes reveal the molecular basis of ectomycorrhizal truffle lifestyle.</title>
        <authorList>
            <person name="Murat C."/>
            <person name="Payen T."/>
            <person name="Noel B."/>
            <person name="Kuo A."/>
            <person name="Morin E."/>
            <person name="Chen J."/>
            <person name="Kohler A."/>
            <person name="Krizsan K."/>
            <person name="Balestrini R."/>
            <person name="Da Silva C."/>
            <person name="Montanini B."/>
            <person name="Hainaut M."/>
            <person name="Levati E."/>
            <person name="Barry K.W."/>
            <person name="Belfiori B."/>
            <person name="Cichocki N."/>
            <person name="Clum A."/>
            <person name="Dockter R.B."/>
            <person name="Fauchery L."/>
            <person name="Guy J."/>
            <person name="Iotti M."/>
            <person name="Le Tacon F."/>
            <person name="Lindquist E.A."/>
            <person name="Lipzen A."/>
            <person name="Malagnac F."/>
            <person name="Mello A."/>
            <person name="Molinier V."/>
            <person name="Miyauchi S."/>
            <person name="Poulain J."/>
            <person name="Riccioni C."/>
            <person name="Rubini A."/>
            <person name="Sitrit Y."/>
            <person name="Splivallo R."/>
            <person name="Traeger S."/>
            <person name="Wang M."/>
            <person name="Zifcakova L."/>
            <person name="Wipf D."/>
            <person name="Zambonelli A."/>
            <person name="Paolocci F."/>
            <person name="Nowrousian M."/>
            <person name="Ottonello S."/>
            <person name="Baldrian P."/>
            <person name="Spatafora J.W."/>
            <person name="Henrissat B."/>
            <person name="Nagy L.G."/>
            <person name="Aury J.M."/>
            <person name="Wincker P."/>
            <person name="Grigoriev I.V."/>
            <person name="Bonfante P."/>
            <person name="Martin F.M."/>
        </authorList>
    </citation>
    <scope>NUCLEOTIDE SEQUENCE [LARGE SCALE GENOMIC DNA]</scope>
    <source>
        <strain evidence="13 14">RN42</strain>
    </source>
</reference>
<evidence type="ECO:0000256" key="7">
    <source>
        <dbReference type="ARBA" id="ARBA00022694"/>
    </source>
</evidence>
<dbReference type="FunFam" id="3.40.50.150:FF:000060">
    <property type="entry name" value="tRNA (guanine-N(7)-)-methyltransferase"/>
    <property type="match status" value="1"/>
</dbReference>
<evidence type="ECO:0000256" key="3">
    <source>
        <dbReference type="ARBA" id="ARBA00022555"/>
    </source>
</evidence>
<feature type="binding site" evidence="11">
    <location>
        <begin position="267"/>
        <end position="269"/>
    </location>
    <ligand>
        <name>S-adenosyl-L-methionine</name>
        <dbReference type="ChEBI" id="CHEBI:59789"/>
    </ligand>
</feature>
<dbReference type="InterPro" id="IPR003358">
    <property type="entry name" value="tRNA_(Gua-N-7)_MeTrfase_Trmb"/>
</dbReference>
<organism evidence="13 14">
    <name type="scientific">Ascobolus immersus RN42</name>
    <dbReference type="NCBI Taxonomy" id="1160509"/>
    <lineage>
        <taxon>Eukaryota</taxon>
        <taxon>Fungi</taxon>
        <taxon>Dikarya</taxon>
        <taxon>Ascomycota</taxon>
        <taxon>Pezizomycotina</taxon>
        <taxon>Pezizomycetes</taxon>
        <taxon>Pezizales</taxon>
        <taxon>Ascobolaceae</taxon>
        <taxon>Ascobolus</taxon>
    </lineage>
</organism>
<comment type="similarity">
    <text evidence="11">Belongs to the class I-like SAM-binding methyltransferase superfamily. TrmB family.</text>
</comment>
<comment type="subunit">
    <text evidence="11">Forms a complex with TRM82.</text>
</comment>
<dbReference type="GO" id="GO:0106143">
    <property type="term" value="C:tRNA (m7G46) methyltransferase complex"/>
    <property type="evidence" value="ECO:0007669"/>
    <property type="project" value="UniProtKB-ARBA"/>
</dbReference>
<evidence type="ECO:0000256" key="11">
    <source>
        <dbReference type="HAMAP-Rule" id="MF_03055"/>
    </source>
</evidence>
<evidence type="ECO:0000313" key="13">
    <source>
        <dbReference type="EMBL" id="RPA85362.1"/>
    </source>
</evidence>
<protein>
    <recommendedName>
        <fullName evidence="11">tRNA (guanine-N(7)-)-methyltransferase</fullName>
        <ecNumber evidence="11">2.1.1.33</ecNumber>
    </recommendedName>
    <alternativeName>
        <fullName evidence="11">Transfer RNA methyltransferase 8</fullName>
    </alternativeName>
    <alternativeName>
        <fullName evidence="11">tRNA (guanine(46)-N(7))-methyltransferase</fullName>
    </alternativeName>
    <alternativeName>
        <fullName evidence="11">tRNA(m7G46)-methyltransferase</fullName>
    </alternativeName>
</protein>
<evidence type="ECO:0000256" key="4">
    <source>
        <dbReference type="ARBA" id="ARBA00022603"/>
    </source>
</evidence>
<dbReference type="UniPathway" id="UPA00989"/>
<keyword evidence="9 11" id="KW-0539">Nucleus</keyword>
<dbReference type="EMBL" id="ML119654">
    <property type="protein sequence ID" value="RPA85362.1"/>
    <property type="molecule type" value="Genomic_DNA"/>
</dbReference>
<name>A0A3N4IGT8_ASCIM</name>
<feature type="binding site" evidence="11">
    <location>
        <position position="189"/>
    </location>
    <ligand>
        <name>S-adenosyl-L-methionine</name>
        <dbReference type="ChEBI" id="CHEBI:59789"/>
    </ligand>
</feature>
<evidence type="ECO:0000256" key="1">
    <source>
        <dbReference type="ARBA" id="ARBA00000142"/>
    </source>
</evidence>
<dbReference type="SUPFAM" id="SSF53335">
    <property type="entry name" value="S-adenosyl-L-methionine-dependent methyltransferases"/>
    <property type="match status" value="1"/>
</dbReference>
<dbReference type="PROSITE" id="PS51625">
    <property type="entry name" value="SAM_MT_TRMB"/>
    <property type="match status" value="1"/>
</dbReference>
<dbReference type="NCBIfam" id="TIGR00091">
    <property type="entry name" value="tRNA (guanosine(46)-N7)-methyltransferase TrmB"/>
    <property type="match status" value="1"/>
</dbReference>
<comment type="pathway">
    <text evidence="10 11">tRNA modification; N(7)-methylguanine-tRNA biosynthesis.</text>
</comment>
<feature type="binding site" evidence="11">
    <location>
        <begin position="169"/>
        <end position="170"/>
    </location>
    <ligand>
        <name>S-adenosyl-L-methionine</name>
        <dbReference type="ChEBI" id="CHEBI:59789"/>
    </ligand>
</feature>
<dbReference type="HAMAP" id="MF_03055">
    <property type="entry name" value="tRNA_methyltr_TrmB_euk"/>
    <property type="match status" value="1"/>
</dbReference>